<dbReference type="Proteomes" id="UP000887576">
    <property type="component" value="Unplaced"/>
</dbReference>
<evidence type="ECO:0000313" key="2">
    <source>
        <dbReference type="WBParaSite" id="JU765_v2.g13771.t1"/>
    </source>
</evidence>
<name>A0AC34Q8A1_9BILA</name>
<evidence type="ECO:0000313" key="1">
    <source>
        <dbReference type="Proteomes" id="UP000887576"/>
    </source>
</evidence>
<sequence length="214" mass="24469">MRNRIILSSNVKVDGEIVVLTLSVDDNKQVCFKVEKNDEGRTLIAAMAANVPLSEWKDYRPRFFFGKDYCSVNYYKHGLSWKLKDVNGNIKIPFKISFGEEIYVGDAASDFYGCFSFNMDLETMMDEENTSKSKSESNENGKIVVQTVDGPRITTLENILAVFMKSILKLLEEKLEKSVEEIYLNVPRSTYNTSLLKGVCKRLKIQFELLNLSK</sequence>
<protein>
    <submittedName>
        <fullName evidence="2">Uncharacterized protein</fullName>
    </submittedName>
</protein>
<proteinExistence type="predicted"/>
<accession>A0AC34Q8A1</accession>
<dbReference type="WBParaSite" id="JU765_v2.g13771.t1">
    <property type="protein sequence ID" value="JU765_v2.g13771.t1"/>
    <property type="gene ID" value="JU765_v2.g13771"/>
</dbReference>
<organism evidence="1 2">
    <name type="scientific">Panagrolaimus sp. JU765</name>
    <dbReference type="NCBI Taxonomy" id="591449"/>
    <lineage>
        <taxon>Eukaryota</taxon>
        <taxon>Metazoa</taxon>
        <taxon>Ecdysozoa</taxon>
        <taxon>Nematoda</taxon>
        <taxon>Chromadorea</taxon>
        <taxon>Rhabditida</taxon>
        <taxon>Tylenchina</taxon>
        <taxon>Panagrolaimomorpha</taxon>
        <taxon>Panagrolaimoidea</taxon>
        <taxon>Panagrolaimidae</taxon>
        <taxon>Panagrolaimus</taxon>
    </lineage>
</organism>
<reference evidence="2" key="1">
    <citation type="submission" date="2022-11" db="UniProtKB">
        <authorList>
            <consortium name="WormBaseParasite"/>
        </authorList>
    </citation>
    <scope>IDENTIFICATION</scope>
</reference>